<dbReference type="Pfam" id="PF01497">
    <property type="entry name" value="Peripla_BP_2"/>
    <property type="match status" value="1"/>
</dbReference>
<evidence type="ECO:0000256" key="7">
    <source>
        <dbReference type="ARBA" id="ARBA00023163"/>
    </source>
</evidence>
<accession>A0ABS7D2I4</accession>
<gene>
    <name evidence="10" type="ORF">K0T92_05070</name>
</gene>
<feature type="domain" description="Fe/B12 periplasmic-binding" evidence="9">
    <location>
        <begin position="313"/>
        <end position="570"/>
    </location>
</feature>
<keyword evidence="11" id="KW-1185">Reference proteome</keyword>
<comment type="similarity">
    <text evidence="2">Belongs to the bacterial solute-binding protein 8 family.</text>
</comment>
<keyword evidence="4" id="KW-0732">Signal</keyword>
<proteinExistence type="inferred from homology"/>
<dbReference type="SUPFAM" id="SSF51215">
    <property type="entry name" value="Regulatory protein AraC"/>
    <property type="match status" value="1"/>
</dbReference>
<evidence type="ECO:0000256" key="2">
    <source>
        <dbReference type="ARBA" id="ARBA00008814"/>
    </source>
</evidence>
<dbReference type="SUPFAM" id="SSF46689">
    <property type="entry name" value="Homeodomain-like"/>
    <property type="match status" value="2"/>
</dbReference>
<dbReference type="PANTHER" id="PTHR30532:SF1">
    <property type="entry name" value="IRON(3+)-HYDROXAMATE-BINDING PROTEIN FHUD"/>
    <property type="match status" value="1"/>
</dbReference>
<evidence type="ECO:0000256" key="5">
    <source>
        <dbReference type="ARBA" id="ARBA00023015"/>
    </source>
</evidence>
<dbReference type="PROSITE" id="PS01124">
    <property type="entry name" value="HTH_ARAC_FAMILY_2"/>
    <property type="match status" value="1"/>
</dbReference>
<keyword evidence="5" id="KW-0805">Transcription regulation</keyword>
<dbReference type="PROSITE" id="PS50983">
    <property type="entry name" value="FE_B12_PBP"/>
    <property type="match status" value="1"/>
</dbReference>
<evidence type="ECO:0000256" key="1">
    <source>
        <dbReference type="ARBA" id="ARBA00004196"/>
    </source>
</evidence>
<dbReference type="Gene3D" id="1.10.10.60">
    <property type="entry name" value="Homeodomain-like"/>
    <property type="match status" value="2"/>
</dbReference>
<dbReference type="PRINTS" id="PR00032">
    <property type="entry name" value="HTHARAC"/>
</dbReference>
<dbReference type="EMBL" id="JAHZIJ010000002">
    <property type="protein sequence ID" value="MBW7474105.1"/>
    <property type="molecule type" value="Genomic_DNA"/>
</dbReference>
<evidence type="ECO:0000259" key="8">
    <source>
        <dbReference type="PROSITE" id="PS01124"/>
    </source>
</evidence>
<dbReference type="Gene3D" id="3.40.50.1980">
    <property type="entry name" value="Nitrogenase molybdenum iron protein domain"/>
    <property type="match status" value="2"/>
</dbReference>
<dbReference type="InterPro" id="IPR018062">
    <property type="entry name" value="HTH_AraC-typ_CS"/>
</dbReference>
<evidence type="ECO:0000313" key="11">
    <source>
        <dbReference type="Proteomes" id="UP000812277"/>
    </source>
</evidence>
<dbReference type="PROSITE" id="PS00041">
    <property type="entry name" value="HTH_ARAC_FAMILY_1"/>
    <property type="match status" value="1"/>
</dbReference>
<dbReference type="InterPro" id="IPR037923">
    <property type="entry name" value="HTH-like"/>
</dbReference>
<evidence type="ECO:0000256" key="6">
    <source>
        <dbReference type="ARBA" id="ARBA00023125"/>
    </source>
</evidence>
<evidence type="ECO:0000259" key="9">
    <source>
        <dbReference type="PROSITE" id="PS50983"/>
    </source>
</evidence>
<dbReference type="InterPro" id="IPR018060">
    <property type="entry name" value="HTH_AraC"/>
</dbReference>
<evidence type="ECO:0000256" key="3">
    <source>
        <dbReference type="ARBA" id="ARBA00022448"/>
    </source>
</evidence>
<dbReference type="SUPFAM" id="SSF53807">
    <property type="entry name" value="Helical backbone' metal receptor"/>
    <property type="match status" value="1"/>
</dbReference>
<dbReference type="InterPro" id="IPR051313">
    <property type="entry name" value="Bact_iron-sidero_bind"/>
</dbReference>
<organism evidence="10 11">
    <name type="scientific">Paenibacillus oenotherae</name>
    <dbReference type="NCBI Taxonomy" id="1435645"/>
    <lineage>
        <taxon>Bacteria</taxon>
        <taxon>Bacillati</taxon>
        <taxon>Bacillota</taxon>
        <taxon>Bacilli</taxon>
        <taxon>Bacillales</taxon>
        <taxon>Paenibacillaceae</taxon>
        <taxon>Paenibacillus</taxon>
    </lineage>
</organism>
<evidence type="ECO:0000313" key="10">
    <source>
        <dbReference type="EMBL" id="MBW7474105.1"/>
    </source>
</evidence>
<comment type="caution">
    <text evidence="10">The sequence shown here is derived from an EMBL/GenBank/DDBJ whole genome shotgun (WGS) entry which is preliminary data.</text>
</comment>
<dbReference type="InterPro" id="IPR020449">
    <property type="entry name" value="Tscrpt_reg_AraC-type_HTH"/>
</dbReference>
<keyword evidence="7" id="KW-0804">Transcription</keyword>
<keyword evidence="3" id="KW-0813">Transport</keyword>
<dbReference type="SMART" id="SM00342">
    <property type="entry name" value="HTH_ARAC"/>
    <property type="match status" value="1"/>
</dbReference>
<sequence>MKEVDNHSHSRKVILPVADRNPTAAALRTLLFHLSDIELITQPSGSRSAEERVDSHLLFVFTSGTGRLTINDQFFQLSTDRCYSLSPGDYIEIVNESGSLSPIGYYRIAFNVIHTAPSGPVAYNRSILDNRHEMTAYPFSRLLRLTEDLHAGRQELCEIKRFNHHIRFQELLGFLIEQNHHSEHAFNVTQSVESTIQYMQNNYMENITVKQLAQLANVPYWQYSTVFRELTGKKPLNYLNELRINRSKDLLAESSYQLREIACQVGFADEYYFNRRFRQTTGLTPKQYARLKQSRISVHDWTGHQVDIPVQPKRIICHGETFGDLLALGVEPIGEVSFIDGKSASHDRNGQRIGWPVNTDQTTELQPDLIIFANADEAAYKRIAHIAPTVTFNSFAPLEQRLHILGDLLGRKVEAKHWLDRYNAKAAYMWQQLRRYHIEPGETASVFVYDHGSRLFVMGTAGLSSALYHPQGFQPVDKIQDMLNAGQGFIEIPETAIPSYAGDRIFMLAPEQAVSRNAMEQLMTSALWQSLPAVRNGHVYIVKAAEWNFGDALIREKLLDMLPHLLGKIS</sequence>
<name>A0ABS7D2I4_9BACL</name>
<feature type="domain" description="HTH araC/xylS-type" evidence="8">
    <location>
        <begin position="193"/>
        <end position="291"/>
    </location>
</feature>
<dbReference type="InterPro" id="IPR009057">
    <property type="entry name" value="Homeodomain-like_sf"/>
</dbReference>
<dbReference type="InterPro" id="IPR002491">
    <property type="entry name" value="ABC_transptr_periplasmic_BD"/>
</dbReference>
<keyword evidence="6" id="KW-0238">DNA-binding</keyword>
<dbReference type="PANTHER" id="PTHR30532">
    <property type="entry name" value="IRON III DICITRATE-BINDING PERIPLASMIC PROTEIN"/>
    <property type="match status" value="1"/>
</dbReference>
<dbReference type="Proteomes" id="UP000812277">
    <property type="component" value="Unassembled WGS sequence"/>
</dbReference>
<evidence type="ECO:0000256" key="4">
    <source>
        <dbReference type="ARBA" id="ARBA00022729"/>
    </source>
</evidence>
<comment type="subcellular location">
    <subcellularLocation>
        <location evidence="1">Cell envelope</location>
    </subcellularLocation>
</comment>
<dbReference type="Pfam" id="PF12833">
    <property type="entry name" value="HTH_18"/>
    <property type="match status" value="1"/>
</dbReference>
<reference evidence="10 11" key="1">
    <citation type="submission" date="2021-07" db="EMBL/GenBank/DDBJ databases">
        <title>Paenibacillus radiodurans sp. nov., isolated from the southeastern edge of Tengger Desert.</title>
        <authorList>
            <person name="Zhang G."/>
        </authorList>
    </citation>
    <scope>NUCLEOTIDE SEQUENCE [LARGE SCALE GENOMIC DNA]</scope>
    <source>
        <strain evidence="10 11">DT7-4</strain>
    </source>
</reference>
<protein>
    <submittedName>
        <fullName evidence="10">AraC family transcriptional regulator</fullName>
    </submittedName>
</protein>